<keyword evidence="1" id="KW-0808">Transferase</keyword>
<accession>A0A7S7SKE2</accession>
<evidence type="ECO:0000256" key="2">
    <source>
        <dbReference type="ARBA" id="ARBA00022741"/>
    </source>
</evidence>
<dbReference type="Gene3D" id="1.25.40.10">
    <property type="entry name" value="Tetratricopeptide repeat domain"/>
    <property type="match status" value="2"/>
</dbReference>
<dbReference type="PROSITE" id="PS00108">
    <property type="entry name" value="PROTEIN_KINASE_ST"/>
    <property type="match status" value="1"/>
</dbReference>
<dbReference type="CDD" id="cd14014">
    <property type="entry name" value="STKc_PknB_like"/>
    <property type="match status" value="1"/>
</dbReference>
<dbReference type="InterPro" id="IPR011990">
    <property type="entry name" value="TPR-like_helical_dom_sf"/>
</dbReference>
<dbReference type="InterPro" id="IPR017441">
    <property type="entry name" value="Protein_kinase_ATP_BS"/>
</dbReference>
<evidence type="ECO:0000256" key="5">
    <source>
        <dbReference type="PROSITE-ProRule" id="PRU10141"/>
    </source>
</evidence>
<evidence type="ECO:0000256" key="1">
    <source>
        <dbReference type="ARBA" id="ARBA00022679"/>
    </source>
</evidence>
<dbReference type="KEGG" id="pfer:IRI77_03640"/>
<gene>
    <name evidence="7" type="ORF">IRI77_03640</name>
</gene>
<keyword evidence="8" id="KW-1185">Reference proteome</keyword>
<name>A0A7S7SKE2_PALFE</name>
<keyword evidence="3 7" id="KW-0418">Kinase</keyword>
<evidence type="ECO:0000259" key="6">
    <source>
        <dbReference type="PROSITE" id="PS50011"/>
    </source>
</evidence>
<dbReference type="InterPro" id="IPR000719">
    <property type="entry name" value="Prot_kinase_dom"/>
</dbReference>
<dbReference type="AlphaFoldDB" id="A0A7S7SKE2"/>
<feature type="binding site" evidence="5">
    <location>
        <position position="113"/>
    </location>
    <ligand>
        <name>ATP</name>
        <dbReference type="ChEBI" id="CHEBI:30616"/>
    </ligand>
</feature>
<feature type="domain" description="Protein kinase" evidence="6">
    <location>
        <begin position="82"/>
        <end position="344"/>
    </location>
</feature>
<dbReference type="RefSeq" id="WP_194450724.1">
    <property type="nucleotide sequence ID" value="NZ_CP063849.1"/>
</dbReference>
<keyword evidence="4 5" id="KW-0067">ATP-binding</keyword>
<reference evidence="7 8" key="1">
    <citation type="submission" date="2020-10" db="EMBL/GenBank/DDBJ databases">
        <title>Complete genome sequence of Paludibaculum fermentans P105T, a facultatively anaerobic acidobacterium capable of dissimilatory Fe(III) reduction.</title>
        <authorList>
            <person name="Dedysh S.N."/>
            <person name="Beletsky A.V."/>
            <person name="Kulichevskaya I.S."/>
            <person name="Mardanov A.V."/>
            <person name="Ravin N.V."/>
        </authorList>
    </citation>
    <scope>NUCLEOTIDE SEQUENCE [LARGE SCALE GENOMIC DNA]</scope>
    <source>
        <strain evidence="7 8">P105</strain>
    </source>
</reference>
<organism evidence="7 8">
    <name type="scientific">Paludibaculum fermentans</name>
    <dbReference type="NCBI Taxonomy" id="1473598"/>
    <lineage>
        <taxon>Bacteria</taxon>
        <taxon>Pseudomonadati</taxon>
        <taxon>Acidobacteriota</taxon>
        <taxon>Terriglobia</taxon>
        <taxon>Bryobacterales</taxon>
        <taxon>Bryobacteraceae</taxon>
        <taxon>Paludibaculum</taxon>
    </lineage>
</organism>
<dbReference type="PROSITE" id="PS50011">
    <property type="entry name" value="PROTEIN_KINASE_DOM"/>
    <property type="match status" value="1"/>
</dbReference>
<evidence type="ECO:0000313" key="7">
    <source>
        <dbReference type="EMBL" id="QOY89062.1"/>
    </source>
</evidence>
<dbReference type="SUPFAM" id="SSF56112">
    <property type="entry name" value="Protein kinase-like (PK-like)"/>
    <property type="match status" value="1"/>
</dbReference>
<proteinExistence type="predicted"/>
<dbReference type="InterPro" id="IPR011009">
    <property type="entry name" value="Kinase-like_dom_sf"/>
</dbReference>
<dbReference type="Pfam" id="PF00069">
    <property type="entry name" value="Pkinase"/>
    <property type="match status" value="1"/>
</dbReference>
<dbReference type="PROSITE" id="PS00107">
    <property type="entry name" value="PROTEIN_KINASE_ATP"/>
    <property type="match status" value="1"/>
</dbReference>
<keyword evidence="2 5" id="KW-0547">Nucleotide-binding</keyword>
<evidence type="ECO:0000256" key="4">
    <source>
        <dbReference type="ARBA" id="ARBA00022840"/>
    </source>
</evidence>
<dbReference type="SUPFAM" id="SSF48452">
    <property type="entry name" value="TPR-like"/>
    <property type="match status" value="2"/>
</dbReference>
<dbReference type="Gene3D" id="3.30.200.20">
    <property type="entry name" value="Phosphorylase Kinase, domain 1"/>
    <property type="match status" value="1"/>
</dbReference>
<dbReference type="InterPro" id="IPR008271">
    <property type="entry name" value="Ser/Thr_kinase_AS"/>
</dbReference>
<dbReference type="PANTHER" id="PTHR43289">
    <property type="entry name" value="MITOGEN-ACTIVATED PROTEIN KINASE KINASE KINASE 20-RELATED"/>
    <property type="match status" value="1"/>
</dbReference>
<dbReference type="EMBL" id="CP063849">
    <property type="protein sequence ID" value="QOY89062.1"/>
    <property type="molecule type" value="Genomic_DNA"/>
</dbReference>
<dbReference type="GO" id="GO:0004674">
    <property type="term" value="F:protein serine/threonine kinase activity"/>
    <property type="evidence" value="ECO:0007669"/>
    <property type="project" value="TreeGrafter"/>
</dbReference>
<dbReference type="Gene3D" id="1.10.510.10">
    <property type="entry name" value="Transferase(Phosphotransferase) domain 1"/>
    <property type="match status" value="1"/>
</dbReference>
<dbReference type="GO" id="GO:0005524">
    <property type="term" value="F:ATP binding"/>
    <property type="evidence" value="ECO:0007669"/>
    <property type="project" value="UniProtKB-UniRule"/>
</dbReference>
<dbReference type="PANTHER" id="PTHR43289:SF34">
    <property type="entry name" value="SERINE_THREONINE-PROTEIN KINASE YBDM-RELATED"/>
    <property type="match status" value="1"/>
</dbReference>
<evidence type="ECO:0000256" key="3">
    <source>
        <dbReference type="ARBA" id="ARBA00022777"/>
    </source>
</evidence>
<dbReference type="SMART" id="SM00220">
    <property type="entry name" value="S_TKc"/>
    <property type="match status" value="1"/>
</dbReference>
<dbReference type="Proteomes" id="UP000593892">
    <property type="component" value="Chromosome"/>
</dbReference>
<sequence>MTAERWRRIEQLFHEALELPAEQRDAWLDAHCEDAGLRQEVVSMLAQDESGETNLRASIAEAAESAVELAAAVEPGMRIGAYRVERLLGRGGMGSVYLATRADDQYEKRVAIKLLRVGVSGIEAHTLFLRERQILAQLDHPYVARLLDGGTLENGQPYLVLDYIEGQPLLEWCEQRKSPLRTRLALFVKVCEGVAYAHQNLIVHRDLKPQNILVNTEGEPKLLDFGIAKLLTTDWSEQTQVPAGLMTPQYASPEQLTGAPITTATDVYSLGAILYELVSGERPYETEGLSMTELVRRIVDLPVHPPKGKIPSDLKNIVLHCLDKEPGRRYGSADQLAADLRRYLRGDAVLARGDSVLYRAGKFVRRHWVGVAASAAIVGSLALVAIQADRNAREQARLREISENRFQQVRQLANRFLFDFHDAIQYLPGSTPARRLVVKTALEYLDALAANHSSDPKLLSELSTAYERVGDSQGNSYVPNIGDIDGAERSYRRAMELRSHLPVETPQDLHDLVLIHLKFGDMYDMRGKTQQARGEYESALKLATETKMAGRPVTVARLRCHMRLGDLDEKSNRAADALHHYQSGRDNMLALIAEKPDTRSRAELSLAYYKMGRMLSFTGDIPASMDARRKGIQQAAAASAEDPSNQVYKRYEFLNHLGLSDNLSTPRAGKLRNLDEAFVHMQKARVIIEAVAEADPTNLQAQVDVGVIWNYIGGWHEDKLQWPKAVEAFRHSVAITDALAKKNPASRQYRTHSANNHKRLGAALAEIPQLELSLKEIRWALEQYNALAAEDPKDKDLRVSQLEAWRDIGEVLRLMGRPLEGIEPNRTAIQMLKDLIVDDPTNKNWPDHLSPIYQQLAKCHADAIPKISTPGEQTTHWRLALENWKLAASSGGPEATRPEIQKGVEAAESALQKLR</sequence>
<evidence type="ECO:0000313" key="8">
    <source>
        <dbReference type="Proteomes" id="UP000593892"/>
    </source>
</evidence>
<protein>
    <submittedName>
        <fullName evidence="7">Protein kinase</fullName>
    </submittedName>
</protein>